<sequence length="143" mass="16046">MASGVGVNSACLEEFTNLKLRKKTDNGEILKYIVYNLNKDNTEIVVEKTSASGDYEEFLGDLPEGECRWAVYDFEFQKEGGIRNKLCFFMWSPDKAKIKQKMLFASSKDALRRALVGIAVEVQGTDIDEVAYESVLEKASKGN</sequence>
<accession>A0ABR1JXL0</accession>
<evidence type="ECO:0000256" key="5">
    <source>
        <dbReference type="ARBA" id="ARBA00032427"/>
    </source>
</evidence>
<dbReference type="Proteomes" id="UP001498398">
    <property type="component" value="Unassembled WGS sequence"/>
</dbReference>
<reference evidence="7 8" key="1">
    <citation type="submission" date="2024-01" db="EMBL/GenBank/DDBJ databases">
        <title>A draft genome for the cacao thread blight pathogen Marasmiellus scandens.</title>
        <authorList>
            <person name="Baruah I.K."/>
            <person name="Leung J."/>
            <person name="Bukari Y."/>
            <person name="Amoako-Attah I."/>
            <person name="Meinhardt L.W."/>
            <person name="Bailey B.A."/>
            <person name="Cohen S.P."/>
        </authorList>
    </citation>
    <scope>NUCLEOTIDE SEQUENCE [LARGE SCALE GENOMIC DNA]</scope>
    <source>
        <strain evidence="7 8">GH-19</strain>
    </source>
</reference>
<dbReference type="InterPro" id="IPR017904">
    <property type="entry name" value="ADF/Cofilin"/>
</dbReference>
<comment type="subcellular location">
    <subcellularLocation>
        <location evidence="1">Nucleus matrix</location>
    </subcellularLocation>
</comment>
<dbReference type="EMBL" id="JBANRG010000003">
    <property type="protein sequence ID" value="KAK7469066.1"/>
    <property type="molecule type" value="Genomic_DNA"/>
</dbReference>
<evidence type="ECO:0000256" key="3">
    <source>
        <dbReference type="ARBA" id="ARBA00015630"/>
    </source>
</evidence>
<dbReference type="SMART" id="SM00102">
    <property type="entry name" value="ADF"/>
    <property type="match status" value="1"/>
</dbReference>
<dbReference type="Gene3D" id="3.40.20.10">
    <property type="entry name" value="Severin"/>
    <property type="match status" value="1"/>
</dbReference>
<evidence type="ECO:0000256" key="2">
    <source>
        <dbReference type="ARBA" id="ARBA00006844"/>
    </source>
</evidence>
<dbReference type="CDD" id="cd11286">
    <property type="entry name" value="ADF_cofilin_like"/>
    <property type="match status" value="1"/>
</dbReference>
<organism evidence="7 8">
    <name type="scientific">Marasmiellus scandens</name>
    <dbReference type="NCBI Taxonomy" id="2682957"/>
    <lineage>
        <taxon>Eukaryota</taxon>
        <taxon>Fungi</taxon>
        <taxon>Dikarya</taxon>
        <taxon>Basidiomycota</taxon>
        <taxon>Agaricomycotina</taxon>
        <taxon>Agaricomycetes</taxon>
        <taxon>Agaricomycetidae</taxon>
        <taxon>Agaricales</taxon>
        <taxon>Marasmiineae</taxon>
        <taxon>Omphalotaceae</taxon>
        <taxon>Marasmiellus</taxon>
    </lineage>
</organism>
<keyword evidence="8" id="KW-1185">Reference proteome</keyword>
<proteinExistence type="inferred from homology"/>
<dbReference type="SUPFAM" id="SSF55753">
    <property type="entry name" value="Actin depolymerizing proteins"/>
    <property type="match status" value="1"/>
</dbReference>
<dbReference type="PRINTS" id="PR00006">
    <property type="entry name" value="COFILIN"/>
</dbReference>
<gene>
    <name evidence="7" type="primary">COF1</name>
    <name evidence="7" type="ORF">VKT23_003559</name>
</gene>
<evidence type="ECO:0000256" key="4">
    <source>
        <dbReference type="ARBA" id="ARBA00023203"/>
    </source>
</evidence>
<evidence type="ECO:0000256" key="1">
    <source>
        <dbReference type="ARBA" id="ARBA00004109"/>
    </source>
</evidence>
<dbReference type="Pfam" id="PF00241">
    <property type="entry name" value="Cofilin_ADF"/>
    <property type="match status" value="1"/>
</dbReference>
<evidence type="ECO:0000259" key="6">
    <source>
        <dbReference type="PROSITE" id="PS51263"/>
    </source>
</evidence>
<keyword evidence="4" id="KW-0009">Actin-binding</keyword>
<dbReference type="PANTHER" id="PTHR11913">
    <property type="entry name" value="COFILIN-RELATED"/>
    <property type="match status" value="1"/>
</dbReference>
<comment type="similarity">
    <text evidence="2">Belongs to the actin-binding proteins ADF family.</text>
</comment>
<feature type="domain" description="ADF-H" evidence="6">
    <location>
        <begin position="4"/>
        <end position="140"/>
    </location>
</feature>
<protein>
    <recommendedName>
        <fullName evidence="3">Cofilin</fullName>
    </recommendedName>
    <alternativeName>
        <fullName evidence="5">Actin-depolymerizing factor 1</fullName>
    </alternativeName>
</protein>
<dbReference type="InterPro" id="IPR002108">
    <property type="entry name" value="ADF-H"/>
</dbReference>
<dbReference type="InterPro" id="IPR029006">
    <property type="entry name" value="ADF-H/Gelsolin-like_dom_sf"/>
</dbReference>
<evidence type="ECO:0000313" key="8">
    <source>
        <dbReference type="Proteomes" id="UP001498398"/>
    </source>
</evidence>
<evidence type="ECO:0000313" key="7">
    <source>
        <dbReference type="EMBL" id="KAK7469066.1"/>
    </source>
</evidence>
<comment type="caution">
    <text evidence="7">The sequence shown here is derived from an EMBL/GenBank/DDBJ whole genome shotgun (WGS) entry which is preliminary data.</text>
</comment>
<name>A0ABR1JXL0_9AGAR</name>
<dbReference type="PROSITE" id="PS51263">
    <property type="entry name" value="ADF_H"/>
    <property type="match status" value="1"/>
</dbReference>